<dbReference type="InterPro" id="IPR004805">
    <property type="entry name" value="DnaE2/DnaE/PolC"/>
</dbReference>
<reference evidence="9 10" key="1">
    <citation type="submission" date="2017-04" db="EMBL/GenBank/DDBJ databases">
        <authorList>
            <person name="Afonso C.L."/>
            <person name="Miller P.J."/>
            <person name="Scott M.A."/>
            <person name="Spackman E."/>
            <person name="Goraichik I."/>
            <person name="Dimitrov K.M."/>
            <person name="Suarez D.L."/>
            <person name="Swayne D.E."/>
        </authorList>
    </citation>
    <scope>NUCLEOTIDE SEQUENCE [LARGE SCALE GENOMIC DNA]</scope>
    <source>
        <strain evidence="9 10">DSM 11270</strain>
    </source>
</reference>
<dbReference type="HAMAP" id="MF_00356">
    <property type="entry name" value="DNApol_PolC"/>
    <property type="match status" value="1"/>
</dbReference>
<dbReference type="Pfam" id="PF17657">
    <property type="entry name" value="DNA_pol3_finger"/>
    <property type="match status" value="1"/>
</dbReference>
<dbReference type="EC" id="2.7.7.7" evidence="7"/>
<dbReference type="GO" id="GO:0008408">
    <property type="term" value="F:3'-5' exonuclease activity"/>
    <property type="evidence" value="ECO:0007669"/>
    <property type="project" value="UniProtKB-UniRule"/>
</dbReference>
<evidence type="ECO:0000259" key="8">
    <source>
        <dbReference type="SMART" id="SM00481"/>
    </source>
</evidence>
<dbReference type="Gene3D" id="3.30.1900.20">
    <property type="match status" value="2"/>
</dbReference>
<evidence type="ECO:0000313" key="9">
    <source>
        <dbReference type="EMBL" id="SMB94052.1"/>
    </source>
</evidence>
<evidence type="ECO:0000256" key="5">
    <source>
        <dbReference type="ARBA" id="ARBA00022932"/>
    </source>
</evidence>
<keyword evidence="2 7" id="KW-0548">Nucleotidyltransferase</keyword>
<dbReference type="InterPro" id="IPR006308">
    <property type="entry name" value="Pol_III_a_PolC-type_gram_pos"/>
</dbReference>
<evidence type="ECO:0000256" key="6">
    <source>
        <dbReference type="ARBA" id="ARBA00049244"/>
    </source>
</evidence>
<dbReference type="Gene3D" id="3.20.20.140">
    <property type="entry name" value="Metal-dependent hydrolases"/>
    <property type="match status" value="1"/>
</dbReference>
<gene>
    <name evidence="7" type="primary">polC</name>
    <name evidence="9" type="ORF">SAMN00017405_0141</name>
</gene>
<dbReference type="InterPro" id="IPR044923">
    <property type="entry name" value="PolC_middle_finger_sf"/>
</dbReference>
<dbReference type="CDD" id="cd04484">
    <property type="entry name" value="polC_OBF"/>
    <property type="match status" value="1"/>
</dbReference>
<dbReference type="Gene3D" id="1.10.150.870">
    <property type="match status" value="1"/>
</dbReference>
<evidence type="ECO:0000256" key="4">
    <source>
        <dbReference type="ARBA" id="ARBA00022839"/>
    </source>
</evidence>
<dbReference type="AlphaFoldDB" id="A0A1W1VL03"/>
<dbReference type="PANTHER" id="PTHR32294:SF5">
    <property type="entry name" value="DNA POLYMERASE III POLC-TYPE"/>
    <property type="match status" value="1"/>
</dbReference>
<dbReference type="Pfam" id="PF14579">
    <property type="entry name" value="HHH_6"/>
    <property type="match status" value="1"/>
</dbReference>
<keyword evidence="7" id="KW-0378">Hydrolase</keyword>
<evidence type="ECO:0000256" key="1">
    <source>
        <dbReference type="ARBA" id="ARBA00022679"/>
    </source>
</evidence>
<dbReference type="GO" id="GO:0005737">
    <property type="term" value="C:cytoplasm"/>
    <property type="evidence" value="ECO:0007669"/>
    <property type="project" value="UniProtKB-SubCell"/>
</dbReference>
<accession>A0A1W1VL03</accession>
<dbReference type="GO" id="GO:0003887">
    <property type="term" value="F:DNA-directed DNA polymerase activity"/>
    <property type="evidence" value="ECO:0007669"/>
    <property type="project" value="UniProtKB-UniRule"/>
</dbReference>
<dbReference type="SUPFAM" id="SSF89550">
    <property type="entry name" value="PHP domain-like"/>
    <property type="match status" value="1"/>
</dbReference>
<dbReference type="NCBIfam" id="NF001688">
    <property type="entry name" value="PRK00448.1"/>
    <property type="match status" value="1"/>
</dbReference>
<keyword evidence="3 7" id="KW-0235">DNA replication</keyword>
<dbReference type="InterPro" id="IPR016195">
    <property type="entry name" value="Pol/histidinol_Pase-like"/>
</dbReference>
<dbReference type="Pfam" id="PF07733">
    <property type="entry name" value="DNA_pol3_alpha"/>
    <property type="match status" value="2"/>
</dbReference>
<organism evidence="9 10">
    <name type="scientific">Desulfonispora thiosulfatigenes DSM 11270</name>
    <dbReference type="NCBI Taxonomy" id="656914"/>
    <lineage>
        <taxon>Bacteria</taxon>
        <taxon>Bacillati</taxon>
        <taxon>Bacillota</taxon>
        <taxon>Clostridia</taxon>
        <taxon>Eubacteriales</taxon>
        <taxon>Peptococcaceae</taxon>
        <taxon>Desulfonispora</taxon>
    </lineage>
</organism>
<dbReference type="GO" id="GO:0003677">
    <property type="term" value="F:DNA binding"/>
    <property type="evidence" value="ECO:0007669"/>
    <property type="project" value="UniProtKB-UniRule"/>
</dbReference>
<dbReference type="Gene3D" id="1.10.150.700">
    <property type="entry name" value="PolC, middle finger domain"/>
    <property type="match status" value="2"/>
</dbReference>
<dbReference type="Proteomes" id="UP000192731">
    <property type="component" value="Unassembled WGS sequence"/>
</dbReference>
<dbReference type="Pfam" id="PF02811">
    <property type="entry name" value="PHP"/>
    <property type="match status" value="1"/>
</dbReference>
<comment type="catalytic activity">
    <reaction evidence="6 7">
        <text>DNA(n) + a 2'-deoxyribonucleoside 5'-triphosphate = DNA(n+1) + diphosphate</text>
        <dbReference type="Rhea" id="RHEA:22508"/>
        <dbReference type="Rhea" id="RHEA-COMP:17339"/>
        <dbReference type="Rhea" id="RHEA-COMP:17340"/>
        <dbReference type="ChEBI" id="CHEBI:33019"/>
        <dbReference type="ChEBI" id="CHEBI:61560"/>
        <dbReference type="ChEBI" id="CHEBI:173112"/>
        <dbReference type="EC" id="2.7.7.7"/>
    </reaction>
</comment>
<sequence length="1241" mass="140067">MVMHVCSFPQEFYKVPKIPEEVQTFLANMKICKVSVSQVKSTWEITFLCSKIPNIYILNECKKCLRYIFPGVMNFILSPKLEKNLSAREFIISNWDSLLEILGDKFPSTKGWLGTSNYDLKAENTIDIRFNSLLAIKYLQKNGCKVYLENFLANLIEEKFTINFKYDPSLKNEQSETQNIDELVAKSVEVNHIEIKPNISTRQGKINNTTKPTSKAVIMGKEIRQLERNIQEVTEEEPNIVIAGRPFAIEVKELKTGRAILSFSVTDLSDSLTCKVIQDGKLIAEIQEKLANSKKVKVKGTAQIDRYSQELVIMARDINTLKLDEREDLASEKRIELHLHTKFSSMDGISSAKDLIKQAAKWGHEAIAITDHGVVQAFPEAHDVGKANNIKVIYGMEGYIFDDINPNNANNQKKQNYHCIILVKTMEGLKNLYKLVTESHLNYFKRVPRIPKSLLNEMRTGLIIGSACEAGELIQSYLKDDDPERLINIAQFYDFIEIQPRGNNYFLLRNGQLEDKEQLTKLNTDLYNLGKKLDIPVVATGDVHFLHPEDETFRKIIMTGKGFSDADDQPPLYLKTTEEMLAEFSYLGETESKEVVIDNPKNISDQIEEIIPIPDEFYPPEIEGAEDDIYEMVYKKAHEWYGEELPSIVEARIKKEATAIIDNGFAVLYLTAHKLVKKSNEDGYLVGSRGSVGSSFVATLCGITEVNPLEPHYRCPECKYTEFITDGSVDSGADLPENKCPKCSSDFIKDGHNIPFEVFMGFKGDKVPDIDLNFSGEYQARAQKYTEELFGKDNVFRAGTISTIASRTAFGFVKNYLDDKNIVSRTAEIGRLVDGCTGIKRTTGQHPGGLMVIPKSVDVHMFTPLQRPADDVKSDIITTHFDYHSISSRLVKLDNLGHDDPTVIKILEDLTGVNAKTISLSEPKTMSLFCSTKALGITEEELGSPVGTYGIPEFGTKFVRQMLVDTKPTTFSELVRISGFSHGTDVWINNAQDLIKSGTAQLSEAISARDDIMIYLIQRGVESSTAFKIMEDVRKGRGVSPEFEQVLLENNIPKWYIESCKRIKYMFPKAHAVAYVMMAFRIAYFKVYYPLAFYTAFFTVRADEFDAELICKGVNSIRNEIKNLTDKGHSVSQKESKLLTIMEIALEMYLRGFDFQIVSLKKSDSKNFQIEGNTIIPPFAGLQGVGVQASLNIANARAEKYFTSIEDLRIRAKLSKTVIDNLREHGCLNELPETDQLSLFS</sequence>
<evidence type="ECO:0000256" key="2">
    <source>
        <dbReference type="ARBA" id="ARBA00022695"/>
    </source>
</evidence>
<evidence type="ECO:0000256" key="3">
    <source>
        <dbReference type="ARBA" id="ARBA00022705"/>
    </source>
</evidence>
<dbReference type="InterPro" id="IPR029460">
    <property type="entry name" value="DNAPol_HHH"/>
</dbReference>
<dbReference type="Gene3D" id="2.40.50.140">
    <property type="entry name" value="Nucleic acid-binding proteins"/>
    <property type="match status" value="1"/>
</dbReference>
<dbReference type="InterPro" id="IPR004013">
    <property type="entry name" value="PHP_dom"/>
</dbReference>
<dbReference type="InterPro" id="IPR011708">
    <property type="entry name" value="DNA_pol3_alpha_NTPase_dom"/>
</dbReference>
<dbReference type="SMART" id="SM00481">
    <property type="entry name" value="POLIIIAc"/>
    <property type="match status" value="1"/>
</dbReference>
<dbReference type="PANTHER" id="PTHR32294">
    <property type="entry name" value="DNA POLYMERASE III SUBUNIT ALPHA"/>
    <property type="match status" value="1"/>
</dbReference>
<evidence type="ECO:0000313" key="10">
    <source>
        <dbReference type="Proteomes" id="UP000192731"/>
    </source>
</evidence>
<feature type="domain" description="Polymerase/histidinol phosphatase N-terminal" evidence="8">
    <location>
        <begin position="335"/>
        <end position="402"/>
    </location>
</feature>
<dbReference type="InterPro" id="IPR003141">
    <property type="entry name" value="Pol/His_phosphatase_N"/>
</dbReference>
<proteinExistence type="inferred from homology"/>
<keyword evidence="5 7" id="KW-0239">DNA-directed DNA polymerase</keyword>
<dbReference type="InterPro" id="IPR012340">
    <property type="entry name" value="NA-bd_OB-fold"/>
</dbReference>
<dbReference type="EMBL" id="FWWT01000022">
    <property type="protein sequence ID" value="SMB94052.1"/>
    <property type="molecule type" value="Genomic_DNA"/>
</dbReference>
<dbReference type="GO" id="GO:0006261">
    <property type="term" value="P:DNA-templated DNA replication"/>
    <property type="evidence" value="ECO:0007669"/>
    <property type="project" value="UniProtKB-UniRule"/>
</dbReference>
<keyword evidence="7" id="KW-0963">Cytoplasm</keyword>
<keyword evidence="4 7" id="KW-0269">Exonuclease</keyword>
<evidence type="ECO:0000256" key="7">
    <source>
        <dbReference type="HAMAP-Rule" id="MF_00356"/>
    </source>
</evidence>
<dbReference type="CDD" id="cd07435">
    <property type="entry name" value="PHP_PolIIIA_POLC"/>
    <property type="match status" value="1"/>
</dbReference>
<keyword evidence="7" id="KW-0540">Nuclease</keyword>
<keyword evidence="10" id="KW-1185">Reference proteome</keyword>
<comment type="similarity">
    <text evidence="7">Belongs to the DNA polymerase type-C family. PolC subfamily.</text>
</comment>
<dbReference type="STRING" id="656914.SAMN00017405_0141"/>
<protein>
    <recommendedName>
        <fullName evidence="7">DNA polymerase III PolC-type</fullName>
        <shortName evidence="7">PolIII</shortName>
        <ecNumber evidence="7">2.7.7.7</ecNumber>
    </recommendedName>
</protein>
<comment type="function">
    <text evidence="7">Required for replicative DNA synthesis. This DNA polymerase also exhibits 3' to 5' exonuclease activity.</text>
</comment>
<name>A0A1W1VL03_DESTI</name>
<keyword evidence="1 7" id="KW-0808">Transferase</keyword>
<dbReference type="NCBIfam" id="TIGR01405">
    <property type="entry name" value="polC_Gram_pos"/>
    <property type="match status" value="1"/>
</dbReference>
<comment type="subcellular location">
    <subcellularLocation>
        <location evidence="7">Cytoplasm</location>
    </subcellularLocation>
</comment>
<dbReference type="InterPro" id="IPR040982">
    <property type="entry name" value="DNA_pol3_finger"/>
</dbReference>